<accession>A0ABV3T697</accession>
<dbReference type="Proteomes" id="UP001556631">
    <property type="component" value="Unassembled WGS sequence"/>
</dbReference>
<dbReference type="InterPro" id="IPR050155">
    <property type="entry name" value="HAD-like_hydrolase_sf"/>
</dbReference>
<gene>
    <name evidence="1" type="ORF">AB3X52_19220</name>
</gene>
<dbReference type="Gene3D" id="1.10.150.240">
    <property type="entry name" value="Putative phosphatase, domain 2"/>
    <property type="match status" value="1"/>
</dbReference>
<dbReference type="SFLD" id="SFLDG01129">
    <property type="entry name" value="C1.5:_HAD__Beta-PGM__Phosphata"/>
    <property type="match status" value="1"/>
</dbReference>
<dbReference type="SFLD" id="SFLDG01135">
    <property type="entry name" value="C1.5.6:_HAD__Beta-PGM__Phospha"/>
    <property type="match status" value="1"/>
</dbReference>
<evidence type="ECO:0000313" key="1">
    <source>
        <dbReference type="EMBL" id="MEX0429753.1"/>
    </source>
</evidence>
<dbReference type="NCBIfam" id="TIGR01549">
    <property type="entry name" value="HAD-SF-IA-v1"/>
    <property type="match status" value="1"/>
</dbReference>
<dbReference type="EC" id="3.-.-.-" evidence="1"/>
<dbReference type="Gene3D" id="3.40.50.1000">
    <property type="entry name" value="HAD superfamily/HAD-like"/>
    <property type="match status" value="1"/>
</dbReference>
<dbReference type="RefSeq" id="WP_367995719.1">
    <property type="nucleotide sequence ID" value="NZ_JBFPJR010000062.1"/>
</dbReference>
<dbReference type="SUPFAM" id="SSF56784">
    <property type="entry name" value="HAD-like"/>
    <property type="match status" value="1"/>
</dbReference>
<name>A0ABV3T697_9ACTN</name>
<dbReference type="Pfam" id="PF00702">
    <property type="entry name" value="Hydrolase"/>
    <property type="match status" value="1"/>
</dbReference>
<sequence length="224" mass="24159">MDPFEVALLDIDGTLLDSTYHHALAWSRAFAGVGHPVPVWRIHRHIGMGGDRLIPAVTDEQTAERIADDVQERWQAAYDEMIEETRLLPGARDLLDTLRAAGMRVVLASSSIPKHAEHALRLLEADERADAWTTSEDAEESKPDPELLEAALDEVGGQQAVMIGDATWDVIAANRVSVPTIGLLCGGFGEAELREAGAAAVYRDPADLVAHLDEALSAAGARRG</sequence>
<organism evidence="1 2">
    <name type="scientific">Nocardioides eburneus</name>
    <dbReference type="NCBI Taxonomy" id="3231482"/>
    <lineage>
        <taxon>Bacteria</taxon>
        <taxon>Bacillati</taxon>
        <taxon>Actinomycetota</taxon>
        <taxon>Actinomycetes</taxon>
        <taxon>Propionibacteriales</taxon>
        <taxon>Nocardioidaceae</taxon>
        <taxon>Nocardioides</taxon>
    </lineage>
</organism>
<dbReference type="InterPro" id="IPR023198">
    <property type="entry name" value="PGP-like_dom2"/>
</dbReference>
<dbReference type="InterPro" id="IPR023214">
    <property type="entry name" value="HAD_sf"/>
</dbReference>
<reference evidence="1 2" key="1">
    <citation type="submission" date="2024-07" db="EMBL/GenBank/DDBJ databases">
        <authorList>
            <person name="Lee S."/>
            <person name="Kang M."/>
        </authorList>
    </citation>
    <scope>NUCLEOTIDE SEQUENCE [LARGE SCALE GENOMIC DNA]</scope>
    <source>
        <strain evidence="1 2">DS6</strain>
    </source>
</reference>
<dbReference type="SFLD" id="SFLDS00003">
    <property type="entry name" value="Haloacid_Dehalogenase"/>
    <property type="match status" value="1"/>
</dbReference>
<dbReference type="InterPro" id="IPR036412">
    <property type="entry name" value="HAD-like_sf"/>
</dbReference>
<keyword evidence="2" id="KW-1185">Reference proteome</keyword>
<comment type="caution">
    <text evidence="1">The sequence shown here is derived from an EMBL/GenBank/DDBJ whole genome shotgun (WGS) entry which is preliminary data.</text>
</comment>
<proteinExistence type="predicted"/>
<protein>
    <submittedName>
        <fullName evidence="1">HAD family hydrolase</fullName>
        <ecNumber evidence="1">3.-.-.-</ecNumber>
    </submittedName>
</protein>
<evidence type="ECO:0000313" key="2">
    <source>
        <dbReference type="Proteomes" id="UP001556631"/>
    </source>
</evidence>
<dbReference type="PANTHER" id="PTHR43434:SF16">
    <property type="entry name" value="BLL8046 PROTEIN"/>
    <property type="match status" value="1"/>
</dbReference>
<keyword evidence="1" id="KW-0378">Hydrolase</keyword>
<dbReference type="PANTHER" id="PTHR43434">
    <property type="entry name" value="PHOSPHOGLYCOLATE PHOSPHATASE"/>
    <property type="match status" value="1"/>
</dbReference>
<dbReference type="GO" id="GO:0016787">
    <property type="term" value="F:hydrolase activity"/>
    <property type="evidence" value="ECO:0007669"/>
    <property type="project" value="UniProtKB-KW"/>
</dbReference>
<dbReference type="InterPro" id="IPR006439">
    <property type="entry name" value="HAD-SF_hydro_IA"/>
</dbReference>
<dbReference type="EMBL" id="JBFPJR010000062">
    <property type="protein sequence ID" value="MEX0429753.1"/>
    <property type="molecule type" value="Genomic_DNA"/>
</dbReference>